<comment type="caution">
    <text evidence="1">The sequence shown here is derived from an EMBL/GenBank/DDBJ whole genome shotgun (WGS) entry which is preliminary data.</text>
</comment>
<accession>A0ABP4MM10</accession>
<reference evidence="2" key="1">
    <citation type="journal article" date="2019" name="Int. J. Syst. Evol. Microbiol.">
        <title>The Global Catalogue of Microorganisms (GCM) 10K type strain sequencing project: providing services to taxonomists for standard genome sequencing and annotation.</title>
        <authorList>
            <consortium name="The Broad Institute Genomics Platform"/>
            <consortium name="The Broad Institute Genome Sequencing Center for Infectious Disease"/>
            <person name="Wu L."/>
            <person name="Ma J."/>
        </authorList>
    </citation>
    <scope>NUCLEOTIDE SEQUENCE [LARGE SCALE GENOMIC DNA]</scope>
    <source>
        <strain evidence="2">JCM 15933</strain>
    </source>
</reference>
<dbReference type="Proteomes" id="UP001501470">
    <property type="component" value="Unassembled WGS sequence"/>
</dbReference>
<sequence length="221" mass="24104">MVADFVVPPEYGARMDANTSTIARQPPRVPMVLTRWRGGKAHVTRDGAKTACGALIPTTALMTAPRLDWYLHGTCYNCTHRLWPEQGPVDYICPADGSDFPPERRCPHGTRAKGCVRCTPSAAQNWPCRNGCTDPADHDPVRRYTACTVFPPQRTSDSGGRCVPGCESTEKAMHRANPKLRFDLADSASTTCYHCRESVCVACQTAPVDGALMICDRCAAC</sequence>
<evidence type="ECO:0000313" key="2">
    <source>
        <dbReference type="Proteomes" id="UP001501470"/>
    </source>
</evidence>
<name>A0ABP4MM10_9ACTN</name>
<dbReference type="EMBL" id="BAAAQD010000019">
    <property type="protein sequence ID" value="GAA1546746.1"/>
    <property type="molecule type" value="Genomic_DNA"/>
</dbReference>
<gene>
    <name evidence="1" type="ORF">GCM10009827_078650</name>
</gene>
<evidence type="ECO:0000313" key="1">
    <source>
        <dbReference type="EMBL" id="GAA1546746.1"/>
    </source>
</evidence>
<protein>
    <submittedName>
        <fullName evidence="1">Uncharacterized protein</fullName>
    </submittedName>
</protein>
<keyword evidence="2" id="KW-1185">Reference proteome</keyword>
<organism evidence="1 2">
    <name type="scientific">Dactylosporangium maewongense</name>
    <dbReference type="NCBI Taxonomy" id="634393"/>
    <lineage>
        <taxon>Bacteria</taxon>
        <taxon>Bacillati</taxon>
        <taxon>Actinomycetota</taxon>
        <taxon>Actinomycetes</taxon>
        <taxon>Micromonosporales</taxon>
        <taxon>Micromonosporaceae</taxon>
        <taxon>Dactylosporangium</taxon>
    </lineage>
</organism>
<proteinExistence type="predicted"/>